<evidence type="ECO:0000313" key="3">
    <source>
        <dbReference type="EMBL" id="MDO6962659.1"/>
    </source>
</evidence>
<feature type="chain" id="PRO_5045409030" evidence="2">
    <location>
        <begin position="20"/>
        <end position="171"/>
    </location>
</feature>
<reference evidence="3" key="2">
    <citation type="submission" date="2023-07" db="EMBL/GenBank/DDBJ databases">
        <authorList>
            <person name="Shen H."/>
        </authorList>
    </citation>
    <scope>NUCLEOTIDE SEQUENCE</scope>
    <source>
        <strain evidence="3">TNR-22</strain>
    </source>
</reference>
<dbReference type="EMBL" id="JAUOZU010000001">
    <property type="protein sequence ID" value="MDO6962659.1"/>
    <property type="molecule type" value="Genomic_DNA"/>
</dbReference>
<comment type="caution">
    <text evidence="3">The sequence shown here is derived from an EMBL/GenBank/DDBJ whole genome shotgun (WGS) entry which is preliminary data.</text>
</comment>
<protein>
    <submittedName>
        <fullName evidence="3">Plant virulence effector HPE1-like domain-containing protein</fullName>
    </submittedName>
</protein>
<feature type="signal peptide" evidence="2">
    <location>
        <begin position="1"/>
        <end position="19"/>
    </location>
</feature>
<gene>
    <name evidence="3" type="ORF">Q4481_01745</name>
</gene>
<dbReference type="RefSeq" id="WP_304374542.1">
    <property type="nucleotide sequence ID" value="NZ_JAUOZU010000001.1"/>
</dbReference>
<keyword evidence="4" id="KW-1185">Reference proteome</keyword>
<evidence type="ECO:0000256" key="2">
    <source>
        <dbReference type="SAM" id="SignalP"/>
    </source>
</evidence>
<name>A0ABT8YG61_9HYPH</name>
<feature type="region of interest" description="Disordered" evidence="1">
    <location>
        <begin position="96"/>
        <end position="130"/>
    </location>
</feature>
<dbReference type="InterPro" id="IPR049748">
    <property type="entry name" value="HPE1-like_N_CxxC"/>
</dbReference>
<accession>A0ABT8YG61</accession>
<dbReference type="Proteomes" id="UP001174932">
    <property type="component" value="Unassembled WGS sequence"/>
</dbReference>
<reference evidence="3" key="1">
    <citation type="journal article" date="2015" name="Int. J. Syst. Evol. Microbiol.">
        <title>Rhizobium alvei sp. nov., isolated from a freshwater river.</title>
        <authorList>
            <person name="Sheu S.Y."/>
            <person name="Huang H.W."/>
            <person name="Young C.C."/>
            <person name="Chen W.M."/>
        </authorList>
    </citation>
    <scope>NUCLEOTIDE SEQUENCE</scope>
    <source>
        <strain evidence="3">TNR-22</strain>
    </source>
</reference>
<proteinExistence type="predicted"/>
<feature type="compositionally biased region" description="Low complexity" evidence="1">
    <location>
        <begin position="111"/>
        <end position="123"/>
    </location>
</feature>
<dbReference type="NCBIfam" id="NF041110">
    <property type="entry name" value="HPE1_fam_CxxC"/>
    <property type="match status" value="1"/>
</dbReference>
<keyword evidence="2" id="KW-0732">Signal</keyword>
<sequence length="171" mass="17998">MRLIVWTGLAIALGGPAFAQPQERGNLAPDSSIETITCSACAPLEEKKPEGVPEIVLAPGTQKVETREINGELKVFRTEAWLGGSPVTYVSKAPPAMQAEFEDERAKENAAAHPADNAPADAAQVNDGDAIDINAKTSAVAATPPEAGKEIKVEAPKAAMFDPSKLELRLN</sequence>
<organism evidence="3 4">
    <name type="scientific">Rhizobium alvei</name>
    <dbReference type="NCBI Taxonomy" id="1132659"/>
    <lineage>
        <taxon>Bacteria</taxon>
        <taxon>Pseudomonadati</taxon>
        <taxon>Pseudomonadota</taxon>
        <taxon>Alphaproteobacteria</taxon>
        <taxon>Hyphomicrobiales</taxon>
        <taxon>Rhizobiaceae</taxon>
        <taxon>Rhizobium/Agrobacterium group</taxon>
        <taxon>Rhizobium</taxon>
    </lineage>
</organism>
<evidence type="ECO:0000256" key="1">
    <source>
        <dbReference type="SAM" id="MobiDB-lite"/>
    </source>
</evidence>
<evidence type="ECO:0000313" key="4">
    <source>
        <dbReference type="Proteomes" id="UP001174932"/>
    </source>
</evidence>